<dbReference type="Pfam" id="PF00672">
    <property type="entry name" value="HAMP"/>
    <property type="match status" value="1"/>
</dbReference>
<dbReference type="SUPFAM" id="SSF158472">
    <property type="entry name" value="HAMP domain-like"/>
    <property type="match status" value="1"/>
</dbReference>
<comment type="caution">
    <text evidence="11">The sequence shown here is derived from an EMBL/GenBank/DDBJ whole genome shotgun (WGS) entry which is preliminary data.</text>
</comment>
<dbReference type="CDD" id="cd00082">
    <property type="entry name" value="HisKA"/>
    <property type="match status" value="1"/>
</dbReference>
<evidence type="ECO:0000256" key="7">
    <source>
        <dbReference type="ARBA" id="ARBA00023012"/>
    </source>
</evidence>
<keyword evidence="12" id="KW-1185">Reference proteome</keyword>
<keyword evidence="7" id="KW-0902">Two-component regulatory system</keyword>
<evidence type="ECO:0000256" key="8">
    <source>
        <dbReference type="SAM" id="Phobius"/>
    </source>
</evidence>
<evidence type="ECO:0000256" key="3">
    <source>
        <dbReference type="ARBA" id="ARBA00012438"/>
    </source>
</evidence>
<evidence type="ECO:0000259" key="9">
    <source>
        <dbReference type="PROSITE" id="PS50109"/>
    </source>
</evidence>
<sequence>MRFGTKLFLLFAGLLGLAMVAASLALWGTHEARQNLARIDLAHRSYEGYLSLSNHTYQLFKQFGDAMTIGDRDKGELETTLLAAIRHDITTIREIIAEEIHLDSDEMVTALDRLVGIETKIQNLLAEYQTVLDSDYPIPLVEEWGRLSKILDERVDRDFARLIQEALDVQVRELTEQRAILDARSRLNQLLAALVTAFGALAGAAVFWWLVRDFKRPVGNLIAGAEALARGDREHRIVSGGGGELEGVADALNRMADEIAAREQGLETSNKRLEKAVVERTADLERLLATLKDAEASRRRLLADVSHELRTPLTIIRGEADIALRGVDRPSTEYREALTRCRDAATHTARLVDDLLFIARRESRETRLIARVLDLTTFLPAVLADCRSLLENHGGSAMLLSEVDQALLRADPDRLRQVILILLDNAMRYGDGQVAIRLERIPDGYRISFTDTGPGLGPEDLAQVFQRFFRGSNAARGYESGVGLGLPVAKAIVEAHEGRIGVESRPGEGMTVRVDLPAEIPLSVAP</sequence>
<dbReference type="InterPro" id="IPR036097">
    <property type="entry name" value="HisK_dim/P_sf"/>
</dbReference>
<keyword evidence="8" id="KW-0812">Transmembrane</keyword>
<organism evidence="11 12">
    <name type="scientific">Thiocapsa rosea</name>
    <dbReference type="NCBI Taxonomy" id="69360"/>
    <lineage>
        <taxon>Bacteria</taxon>
        <taxon>Pseudomonadati</taxon>
        <taxon>Pseudomonadota</taxon>
        <taxon>Gammaproteobacteria</taxon>
        <taxon>Chromatiales</taxon>
        <taxon>Chromatiaceae</taxon>
        <taxon>Thiocapsa</taxon>
    </lineage>
</organism>
<dbReference type="GO" id="GO:0016020">
    <property type="term" value="C:membrane"/>
    <property type="evidence" value="ECO:0007669"/>
    <property type="project" value="UniProtKB-SubCell"/>
</dbReference>
<feature type="domain" description="Histidine kinase" evidence="9">
    <location>
        <begin position="304"/>
        <end position="520"/>
    </location>
</feature>
<keyword evidence="6 11" id="KW-0418">Kinase</keyword>
<keyword evidence="8" id="KW-0472">Membrane</keyword>
<comment type="catalytic activity">
    <reaction evidence="1">
        <text>ATP + protein L-histidine = ADP + protein N-phospho-L-histidine.</text>
        <dbReference type="EC" id="2.7.13.3"/>
    </reaction>
</comment>
<dbReference type="InterPro" id="IPR050736">
    <property type="entry name" value="Sensor_HK_Regulatory"/>
</dbReference>
<dbReference type="InterPro" id="IPR036890">
    <property type="entry name" value="HATPase_C_sf"/>
</dbReference>
<keyword evidence="4" id="KW-0597">Phosphoprotein</keyword>
<dbReference type="EMBL" id="RBXL01000001">
    <property type="protein sequence ID" value="RKT45782.1"/>
    <property type="molecule type" value="Genomic_DNA"/>
</dbReference>
<dbReference type="Proteomes" id="UP000274556">
    <property type="component" value="Unassembled WGS sequence"/>
</dbReference>
<dbReference type="GO" id="GO:0000155">
    <property type="term" value="F:phosphorelay sensor kinase activity"/>
    <property type="evidence" value="ECO:0007669"/>
    <property type="project" value="InterPro"/>
</dbReference>
<accession>A0A495V8R0</accession>
<dbReference type="SMART" id="SM00387">
    <property type="entry name" value="HATPase_c"/>
    <property type="match status" value="1"/>
</dbReference>
<dbReference type="CDD" id="cd06225">
    <property type="entry name" value="HAMP"/>
    <property type="match status" value="1"/>
</dbReference>
<keyword evidence="8" id="KW-1133">Transmembrane helix</keyword>
<dbReference type="InterPro" id="IPR003660">
    <property type="entry name" value="HAMP_dom"/>
</dbReference>
<dbReference type="Gene3D" id="6.10.340.10">
    <property type="match status" value="1"/>
</dbReference>
<dbReference type="PROSITE" id="PS50109">
    <property type="entry name" value="HIS_KIN"/>
    <property type="match status" value="1"/>
</dbReference>
<dbReference type="InterPro" id="IPR003661">
    <property type="entry name" value="HisK_dim/P_dom"/>
</dbReference>
<dbReference type="AlphaFoldDB" id="A0A495V8R0"/>
<dbReference type="Pfam" id="PF02518">
    <property type="entry name" value="HATPase_c"/>
    <property type="match status" value="1"/>
</dbReference>
<evidence type="ECO:0000313" key="11">
    <source>
        <dbReference type="EMBL" id="RKT45782.1"/>
    </source>
</evidence>
<feature type="domain" description="HAMP" evidence="10">
    <location>
        <begin position="212"/>
        <end position="264"/>
    </location>
</feature>
<dbReference type="PANTHER" id="PTHR43711:SF28">
    <property type="entry name" value="SENSOR HISTIDINE KINASE YXDK"/>
    <property type="match status" value="1"/>
</dbReference>
<evidence type="ECO:0000256" key="6">
    <source>
        <dbReference type="ARBA" id="ARBA00022777"/>
    </source>
</evidence>
<dbReference type="Gene3D" id="3.30.565.10">
    <property type="entry name" value="Histidine kinase-like ATPase, C-terminal domain"/>
    <property type="match status" value="1"/>
</dbReference>
<feature type="transmembrane region" description="Helical" evidence="8">
    <location>
        <begin position="190"/>
        <end position="211"/>
    </location>
</feature>
<dbReference type="EC" id="2.7.13.3" evidence="3"/>
<dbReference type="SUPFAM" id="SSF47384">
    <property type="entry name" value="Homodimeric domain of signal transducing histidine kinase"/>
    <property type="match status" value="1"/>
</dbReference>
<dbReference type="PANTHER" id="PTHR43711">
    <property type="entry name" value="TWO-COMPONENT HISTIDINE KINASE"/>
    <property type="match status" value="1"/>
</dbReference>
<dbReference type="SMART" id="SM00388">
    <property type="entry name" value="HisKA"/>
    <property type="match status" value="1"/>
</dbReference>
<evidence type="ECO:0000256" key="4">
    <source>
        <dbReference type="ARBA" id="ARBA00022553"/>
    </source>
</evidence>
<dbReference type="OrthoDB" id="9809766at2"/>
<dbReference type="Pfam" id="PF00512">
    <property type="entry name" value="HisKA"/>
    <property type="match status" value="1"/>
</dbReference>
<name>A0A495V8R0_9GAMM</name>
<dbReference type="FunFam" id="1.10.287.130:FF:000001">
    <property type="entry name" value="Two-component sensor histidine kinase"/>
    <property type="match status" value="1"/>
</dbReference>
<dbReference type="InterPro" id="IPR004358">
    <property type="entry name" value="Sig_transdc_His_kin-like_C"/>
</dbReference>
<dbReference type="SUPFAM" id="SSF55874">
    <property type="entry name" value="ATPase domain of HSP90 chaperone/DNA topoisomerase II/histidine kinase"/>
    <property type="match status" value="1"/>
</dbReference>
<evidence type="ECO:0000256" key="1">
    <source>
        <dbReference type="ARBA" id="ARBA00000085"/>
    </source>
</evidence>
<evidence type="ECO:0000313" key="12">
    <source>
        <dbReference type="Proteomes" id="UP000274556"/>
    </source>
</evidence>
<dbReference type="PROSITE" id="PS50885">
    <property type="entry name" value="HAMP"/>
    <property type="match status" value="1"/>
</dbReference>
<dbReference type="InterPro" id="IPR005467">
    <property type="entry name" value="His_kinase_dom"/>
</dbReference>
<reference evidence="11 12" key="1">
    <citation type="submission" date="2018-10" db="EMBL/GenBank/DDBJ databases">
        <title>Genomic Encyclopedia of Archaeal and Bacterial Type Strains, Phase II (KMG-II): from individual species to whole genera.</title>
        <authorList>
            <person name="Goeker M."/>
        </authorList>
    </citation>
    <scope>NUCLEOTIDE SEQUENCE [LARGE SCALE GENOMIC DNA]</scope>
    <source>
        <strain evidence="11 12">DSM 235</strain>
    </source>
</reference>
<dbReference type="SMART" id="SM00304">
    <property type="entry name" value="HAMP"/>
    <property type="match status" value="1"/>
</dbReference>
<dbReference type="Gene3D" id="1.10.287.130">
    <property type="match status" value="1"/>
</dbReference>
<gene>
    <name evidence="11" type="ORF">BDD21_3257</name>
</gene>
<keyword evidence="5" id="KW-0808">Transferase</keyword>
<protein>
    <recommendedName>
        <fullName evidence="3">histidine kinase</fullName>
        <ecNumber evidence="3">2.7.13.3</ecNumber>
    </recommendedName>
</protein>
<dbReference type="PRINTS" id="PR00344">
    <property type="entry name" value="BCTRLSENSOR"/>
</dbReference>
<evidence type="ECO:0000256" key="2">
    <source>
        <dbReference type="ARBA" id="ARBA00004370"/>
    </source>
</evidence>
<evidence type="ECO:0000256" key="5">
    <source>
        <dbReference type="ARBA" id="ARBA00022679"/>
    </source>
</evidence>
<evidence type="ECO:0000259" key="10">
    <source>
        <dbReference type="PROSITE" id="PS50885"/>
    </source>
</evidence>
<comment type="subcellular location">
    <subcellularLocation>
        <location evidence="2">Membrane</location>
    </subcellularLocation>
</comment>
<dbReference type="InterPro" id="IPR003594">
    <property type="entry name" value="HATPase_dom"/>
</dbReference>
<proteinExistence type="predicted"/>